<name>X0VSL6_9ZZZZ</name>
<evidence type="ECO:0000313" key="1">
    <source>
        <dbReference type="EMBL" id="GAG21230.1"/>
    </source>
</evidence>
<proteinExistence type="predicted"/>
<dbReference type="AlphaFoldDB" id="X0VSL6"/>
<organism evidence="1">
    <name type="scientific">marine sediment metagenome</name>
    <dbReference type="NCBI Taxonomy" id="412755"/>
    <lineage>
        <taxon>unclassified sequences</taxon>
        <taxon>metagenomes</taxon>
        <taxon>ecological metagenomes</taxon>
    </lineage>
</organism>
<comment type="caution">
    <text evidence="1">The sequence shown here is derived from an EMBL/GenBank/DDBJ whole genome shotgun (WGS) entry which is preliminary data.</text>
</comment>
<dbReference type="EMBL" id="BARS01034349">
    <property type="protein sequence ID" value="GAG21230.1"/>
    <property type="molecule type" value="Genomic_DNA"/>
</dbReference>
<sequence>MKLIEMIKGDLYAFCILQKGKRWVYLGKIVDITPKEIFLEDTRLREFDKLYKGLTNAPKIGFQVLNYNNLEGVSKY</sequence>
<accession>X0VSL6</accession>
<gene>
    <name evidence="1" type="ORF">S01H1_53071</name>
</gene>
<protein>
    <submittedName>
        <fullName evidence="1">Uncharacterized protein</fullName>
    </submittedName>
</protein>
<reference evidence="1" key="1">
    <citation type="journal article" date="2014" name="Front. Microbiol.">
        <title>High frequency of phylogenetically diverse reductive dehalogenase-homologous genes in deep subseafloor sedimentary metagenomes.</title>
        <authorList>
            <person name="Kawai M."/>
            <person name="Futagami T."/>
            <person name="Toyoda A."/>
            <person name="Takaki Y."/>
            <person name="Nishi S."/>
            <person name="Hori S."/>
            <person name="Arai W."/>
            <person name="Tsubouchi T."/>
            <person name="Morono Y."/>
            <person name="Uchiyama I."/>
            <person name="Ito T."/>
            <person name="Fujiyama A."/>
            <person name="Inagaki F."/>
            <person name="Takami H."/>
        </authorList>
    </citation>
    <scope>NUCLEOTIDE SEQUENCE</scope>
    <source>
        <strain evidence="1">Expedition CK06-06</strain>
    </source>
</reference>